<sequence length="82" mass="8423">MGNILFLSGVMLTIGLKSSVQFFMKRDGGDGVVQFGWSDCVWRCLFGGGIAMRFGANGSDGGTLEDVVVGLLVLGCGGAGLC</sequence>
<reference evidence="2 3" key="1">
    <citation type="submission" date="2019-12" db="EMBL/GenBank/DDBJ databases">
        <authorList>
            <person name="Alioto T."/>
            <person name="Alioto T."/>
            <person name="Gomez Garrido J."/>
        </authorList>
    </citation>
    <scope>NUCLEOTIDE SEQUENCE [LARGE SCALE GENOMIC DNA]</scope>
</reference>
<dbReference type="AlphaFoldDB" id="A0A8S0P6J8"/>
<comment type="caution">
    <text evidence="2">The sequence shown here is derived from an EMBL/GenBank/DDBJ whole genome shotgun (WGS) entry which is preliminary data.</text>
</comment>
<name>A0A8S0P6J8_OLEEU</name>
<accession>A0A8S0P6J8</accession>
<evidence type="ECO:0000256" key="1">
    <source>
        <dbReference type="SAM" id="SignalP"/>
    </source>
</evidence>
<keyword evidence="1" id="KW-0732">Signal</keyword>
<gene>
    <name evidence="2" type="ORF">OLEA9_A079149</name>
</gene>
<organism evidence="2 3">
    <name type="scientific">Olea europaea subsp. europaea</name>
    <dbReference type="NCBI Taxonomy" id="158383"/>
    <lineage>
        <taxon>Eukaryota</taxon>
        <taxon>Viridiplantae</taxon>
        <taxon>Streptophyta</taxon>
        <taxon>Embryophyta</taxon>
        <taxon>Tracheophyta</taxon>
        <taxon>Spermatophyta</taxon>
        <taxon>Magnoliopsida</taxon>
        <taxon>eudicotyledons</taxon>
        <taxon>Gunneridae</taxon>
        <taxon>Pentapetalae</taxon>
        <taxon>asterids</taxon>
        <taxon>lamiids</taxon>
        <taxon>Lamiales</taxon>
        <taxon>Oleaceae</taxon>
        <taxon>Oleeae</taxon>
        <taxon>Olea</taxon>
    </lineage>
</organism>
<keyword evidence="3" id="KW-1185">Reference proteome</keyword>
<dbReference type="Proteomes" id="UP000594638">
    <property type="component" value="Unassembled WGS sequence"/>
</dbReference>
<evidence type="ECO:0000313" key="3">
    <source>
        <dbReference type="Proteomes" id="UP000594638"/>
    </source>
</evidence>
<proteinExistence type="predicted"/>
<dbReference type="OrthoDB" id="204784at2759"/>
<protein>
    <submittedName>
        <fullName evidence="2">Vesicle transport GOT1-like</fullName>
    </submittedName>
</protein>
<dbReference type="EMBL" id="CACTIH010000002">
    <property type="protein sequence ID" value="CAA2933389.1"/>
    <property type="molecule type" value="Genomic_DNA"/>
</dbReference>
<dbReference type="Gramene" id="OE9A079149T1">
    <property type="protein sequence ID" value="OE9A079149C1"/>
    <property type="gene ID" value="OE9A079149"/>
</dbReference>
<feature type="signal peptide" evidence="1">
    <location>
        <begin position="1"/>
        <end position="19"/>
    </location>
</feature>
<feature type="chain" id="PRO_5035912631" evidence="1">
    <location>
        <begin position="20"/>
        <end position="82"/>
    </location>
</feature>
<evidence type="ECO:0000313" key="2">
    <source>
        <dbReference type="EMBL" id="CAA2933389.1"/>
    </source>
</evidence>